<feature type="domain" description="Alanine dehydrogenase/pyridine nucleotide transhydrogenase NAD(H)-binding" evidence="9">
    <location>
        <begin position="148"/>
        <end position="310"/>
    </location>
</feature>
<dbReference type="InterPro" id="IPR036291">
    <property type="entry name" value="NAD(P)-bd_dom_sf"/>
</dbReference>
<dbReference type="InterPro" id="IPR007886">
    <property type="entry name" value="AlaDH/PNT_N"/>
</dbReference>
<evidence type="ECO:0000256" key="8">
    <source>
        <dbReference type="ARBA" id="ARBA00048202"/>
    </source>
</evidence>
<comment type="catalytic activity">
    <reaction evidence="8">
        <text>NAD(+) + NADPH + H(+)(in) = NADH + NADP(+) + H(+)(out)</text>
        <dbReference type="Rhea" id="RHEA:47992"/>
        <dbReference type="ChEBI" id="CHEBI:15378"/>
        <dbReference type="ChEBI" id="CHEBI:57540"/>
        <dbReference type="ChEBI" id="CHEBI:57783"/>
        <dbReference type="ChEBI" id="CHEBI:57945"/>
        <dbReference type="ChEBI" id="CHEBI:58349"/>
        <dbReference type="EC" id="7.1.1.1"/>
    </reaction>
</comment>
<protein>
    <recommendedName>
        <fullName evidence="3">proton-translocating NAD(P)(+) transhydrogenase</fullName>
        <ecNumber evidence="3">7.1.1.1</ecNumber>
    </recommendedName>
</protein>
<dbReference type="NCBIfam" id="NF006942">
    <property type="entry name" value="PRK09424.1"/>
    <property type="match status" value="1"/>
</dbReference>
<dbReference type="Pfam" id="PF01262">
    <property type="entry name" value="AlaDh_PNT_C"/>
    <property type="match status" value="1"/>
</dbReference>
<keyword evidence="7" id="KW-0520">NAD</keyword>
<evidence type="ECO:0000256" key="2">
    <source>
        <dbReference type="ARBA" id="ARBA00005689"/>
    </source>
</evidence>
<dbReference type="EMBL" id="MTEJ01000081">
    <property type="protein sequence ID" value="OQX11770.1"/>
    <property type="molecule type" value="Genomic_DNA"/>
</dbReference>
<evidence type="ECO:0000259" key="10">
    <source>
        <dbReference type="SMART" id="SM01003"/>
    </source>
</evidence>
<comment type="function">
    <text evidence="1">The transhydrogenation between NADH and NADP is coupled to respiration and ATP hydrolysis and functions as a proton pump across the membrane.</text>
</comment>
<dbReference type="Pfam" id="PF05222">
    <property type="entry name" value="AlaDh_PNT_N"/>
    <property type="match status" value="1"/>
</dbReference>
<comment type="caution">
    <text evidence="11">The sequence shown here is derived from an EMBL/GenBank/DDBJ whole genome shotgun (WGS) entry which is preliminary data.</text>
</comment>
<dbReference type="Proteomes" id="UP000192491">
    <property type="component" value="Unassembled WGS sequence"/>
</dbReference>
<accession>A0A1Y1QR14</accession>
<keyword evidence="5" id="KW-0521">NADP</keyword>
<sequence length="375" mass="39186">MSIKVAVPKETAEGERRVAIESSVIAKLVKLGAEVLVETGAGSAAHIPDSAFSGATIVPTANDLYQQADIVLKVQPPSDAEIAQLKEGSVLIGMLQPYQNPERIAALKAKNITAYAMELIPRISRAQAMDVLSSQAAIAGYKAAIMGADLAPRFFPMLTTAAGTIRPSKVIIIGVGVAGLQAIATARRLGAVVEAYDVRSATKEQVQSLGAKFIELGITAEGTGGYARELTAEEKQQQQEALAKHIATADVLITTAAVPGRPSPKIIPESTVDGMKSGAVIIDLAAEGGGNCTLTQPGKTIVHNGVTIHAPLNVPSQVPVHASEMYAKNLLNFLTLMLKGGEYAPDFSDEVIAGALLTHEGKIMNDTIRQLVEGA</sequence>
<dbReference type="SMART" id="SM01003">
    <property type="entry name" value="AlaDh_PNT_N"/>
    <property type="match status" value="1"/>
</dbReference>
<evidence type="ECO:0000259" key="9">
    <source>
        <dbReference type="SMART" id="SM01002"/>
    </source>
</evidence>
<organism evidence="11 12">
    <name type="scientific">Thiothrix lacustris</name>
    <dbReference type="NCBI Taxonomy" id="525917"/>
    <lineage>
        <taxon>Bacteria</taxon>
        <taxon>Pseudomonadati</taxon>
        <taxon>Pseudomonadota</taxon>
        <taxon>Gammaproteobacteria</taxon>
        <taxon>Thiotrichales</taxon>
        <taxon>Thiotrichaceae</taxon>
        <taxon>Thiothrix</taxon>
    </lineage>
</organism>
<keyword evidence="6" id="KW-1278">Translocase</keyword>
<dbReference type="GO" id="GO:0016491">
    <property type="term" value="F:oxidoreductase activity"/>
    <property type="evidence" value="ECO:0007669"/>
    <property type="project" value="InterPro"/>
</dbReference>
<feature type="domain" description="Alanine dehydrogenase/pyridine nucleotide transhydrogenase N-terminal" evidence="10">
    <location>
        <begin position="6"/>
        <end position="139"/>
    </location>
</feature>
<evidence type="ECO:0000256" key="4">
    <source>
        <dbReference type="ARBA" id="ARBA00022741"/>
    </source>
</evidence>
<gene>
    <name evidence="11" type="ORF">BWK73_16810</name>
</gene>
<dbReference type="GO" id="GO:0008750">
    <property type="term" value="F:proton-translocating NAD(P)+ transhydrogenase activity"/>
    <property type="evidence" value="ECO:0007669"/>
    <property type="project" value="UniProtKB-EC"/>
</dbReference>
<dbReference type="InterPro" id="IPR007698">
    <property type="entry name" value="AlaDH/PNT_NAD(H)-bd"/>
</dbReference>
<dbReference type="SUPFAM" id="SSF52283">
    <property type="entry name" value="Formate/glycerate dehydrogenase catalytic domain-like"/>
    <property type="match status" value="1"/>
</dbReference>
<dbReference type="PROSITE" id="PS00837">
    <property type="entry name" value="ALADH_PNT_2"/>
    <property type="match status" value="1"/>
</dbReference>
<name>A0A1Y1QR14_9GAMM</name>
<evidence type="ECO:0000256" key="7">
    <source>
        <dbReference type="ARBA" id="ARBA00023027"/>
    </source>
</evidence>
<reference evidence="11 12" key="1">
    <citation type="submission" date="2017-01" db="EMBL/GenBank/DDBJ databases">
        <title>Novel large sulfur bacteria in the metagenomes of groundwater-fed chemosynthetic microbial mats in the Lake Huron basin.</title>
        <authorList>
            <person name="Sharrar A.M."/>
            <person name="Flood B.E."/>
            <person name="Bailey J.V."/>
            <person name="Jones D.S."/>
            <person name="Biddanda B."/>
            <person name="Ruberg S.A."/>
            <person name="Marcus D.N."/>
            <person name="Dick G.J."/>
        </authorList>
    </citation>
    <scope>NUCLEOTIDE SEQUENCE [LARGE SCALE GENOMIC DNA]</scope>
    <source>
        <strain evidence="11">A8</strain>
    </source>
</reference>
<dbReference type="InterPro" id="IPR008143">
    <property type="entry name" value="Ala_DH/PNT_CS2"/>
</dbReference>
<dbReference type="GO" id="GO:0050661">
    <property type="term" value="F:NADP binding"/>
    <property type="evidence" value="ECO:0007669"/>
    <property type="project" value="TreeGrafter"/>
</dbReference>
<dbReference type="Gene3D" id="3.40.50.720">
    <property type="entry name" value="NAD(P)-binding Rossmann-like Domain"/>
    <property type="match status" value="2"/>
</dbReference>
<evidence type="ECO:0000256" key="1">
    <source>
        <dbReference type="ARBA" id="ARBA00003943"/>
    </source>
</evidence>
<dbReference type="SUPFAM" id="SSF51735">
    <property type="entry name" value="NAD(P)-binding Rossmann-fold domains"/>
    <property type="match status" value="1"/>
</dbReference>
<proteinExistence type="inferred from homology"/>
<evidence type="ECO:0000256" key="5">
    <source>
        <dbReference type="ARBA" id="ARBA00022857"/>
    </source>
</evidence>
<evidence type="ECO:0000313" key="11">
    <source>
        <dbReference type="EMBL" id="OQX11770.1"/>
    </source>
</evidence>
<dbReference type="PANTHER" id="PTHR10160:SF19">
    <property type="entry name" value="PROTON-TRANSLOCATING NAD(P)(+) TRANSHYDROGENASE"/>
    <property type="match status" value="1"/>
</dbReference>
<dbReference type="CDD" id="cd05304">
    <property type="entry name" value="Rubrum_tdh"/>
    <property type="match status" value="1"/>
</dbReference>
<evidence type="ECO:0000256" key="6">
    <source>
        <dbReference type="ARBA" id="ARBA00022967"/>
    </source>
</evidence>
<comment type="similarity">
    <text evidence="2">Belongs to the AlaDH/PNT family.</text>
</comment>
<dbReference type="AlphaFoldDB" id="A0A1Y1QR14"/>
<keyword evidence="4" id="KW-0547">Nucleotide-binding</keyword>
<dbReference type="PANTHER" id="PTHR10160">
    <property type="entry name" value="NAD(P) TRANSHYDROGENASE"/>
    <property type="match status" value="1"/>
</dbReference>
<evidence type="ECO:0000313" key="12">
    <source>
        <dbReference type="Proteomes" id="UP000192491"/>
    </source>
</evidence>
<dbReference type="GO" id="GO:0006740">
    <property type="term" value="P:NADPH regeneration"/>
    <property type="evidence" value="ECO:0007669"/>
    <property type="project" value="TreeGrafter"/>
</dbReference>
<dbReference type="EC" id="7.1.1.1" evidence="3"/>
<dbReference type="GO" id="GO:0005886">
    <property type="term" value="C:plasma membrane"/>
    <property type="evidence" value="ECO:0007669"/>
    <property type="project" value="TreeGrafter"/>
</dbReference>
<evidence type="ECO:0000256" key="3">
    <source>
        <dbReference type="ARBA" id="ARBA00012943"/>
    </source>
</evidence>
<dbReference type="SMART" id="SM01002">
    <property type="entry name" value="AlaDh_PNT_C"/>
    <property type="match status" value="1"/>
</dbReference>